<dbReference type="InterPro" id="IPR013783">
    <property type="entry name" value="Ig-like_fold"/>
</dbReference>
<proteinExistence type="inferred from homology"/>
<evidence type="ECO:0000256" key="8">
    <source>
        <dbReference type="PIRSR" id="PIRSR000459-1"/>
    </source>
</evidence>
<dbReference type="InterPro" id="IPR001102">
    <property type="entry name" value="Transglutaminase_N"/>
</dbReference>
<comment type="cofactor">
    <cofactor evidence="9">
        <name>Ca(2+)</name>
        <dbReference type="ChEBI" id="CHEBI:29108"/>
    </cofactor>
    <text evidence="9">Binds 1 Ca(2+) ion per subunit.</text>
</comment>
<name>A0A8D2KX68_VARKO</name>
<reference evidence="11" key="1">
    <citation type="submission" date="2025-08" db="UniProtKB">
        <authorList>
            <consortium name="Ensembl"/>
        </authorList>
    </citation>
    <scope>IDENTIFICATION</scope>
</reference>
<dbReference type="Ensembl" id="ENSVKKT00000013880.1">
    <property type="protein sequence ID" value="ENSVKKP00000013555.1"/>
    <property type="gene ID" value="ENSVKKG00000009351.1"/>
</dbReference>
<dbReference type="InterPro" id="IPR013808">
    <property type="entry name" value="Transglutaminase_AS"/>
</dbReference>
<feature type="binding site" evidence="9">
    <location>
        <position position="475"/>
    </location>
    <ligand>
        <name>Ca(2+)</name>
        <dbReference type="ChEBI" id="CHEBI:29108"/>
    </ligand>
</feature>
<dbReference type="PROSITE" id="PS00547">
    <property type="entry name" value="TRANSGLUTAMINASES"/>
    <property type="match status" value="1"/>
</dbReference>
<evidence type="ECO:0000256" key="3">
    <source>
        <dbReference type="ARBA" id="ARBA00022723"/>
    </source>
</evidence>
<feature type="active site" evidence="8">
    <location>
        <position position="357"/>
    </location>
</feature>
<dbReference type="SMART" id="SM00460">
    <property type="entry name" value="TGc"/>
    <property type="match status" value="1"/>
</dbReference>
<evidence type="ECO:0000259" key="10">
    <source>
        <dbReference type="SMART" id="SM00460"/>
    </source>
</evidence>
<dbReference type="InterPro" id="IPR036985">
    <property type="entry name" value="Transglutaminase-like_sf"/>
</dbReference>
<dbReference type="InterPro" id="IPR014756">
    <property type="entry name" value="Ig_E-set"/>
</dbReference>
<dbReference type="GO" id="GO:0046872">
    <property type="term" value="F:metal ion binding"/>
    <property type="evidence" value="ECO:0007669"/>
    <property type="project" value="UniProtKB-KW"/>
</dbReference>
<dbReference type="PANTHER" id="PTHR11590">
    <property type="entry name" value="PROTEIN-GLUTAMINE GAMMA-GLUTAMYLTRANSFERASE"/>
    <property type="match status" value="1"/>
</dbReference>
<dbReference type="Pfam" id="PF01841">
    <property type="entry name" value="Transglut_core"/>
    <property type="match status" value="1"/>
</dbReference>
<dbReference type="EC" id="2.3.2.13" evidence="6"/>
<evidence type="ECO:0000256" key="7">
    <source>
        <dbReference type="ARBA" id="ARBA00051843"/>
    </source>
</evidence>
<dbReference type="InterPro" id="IPR002931">
    <property type="entry name" value="Transglutaminase-like"/>
</dbReference>
<comment type="catalytic activity">
    <reaction evidence="7">
        <text>L-glutaminyl-[protein] + L-lysyl-[protein] = [protein]-L-lysyl-N(6)-5-L-glutamyl-[protein] + NH4(+)</text>
        <dbReference type="Rhea" id="RHEA:54816"/>
        <dbReference type="Rhea" id="RHEA-COMP:9752"/>
        <dbReference type="Rhea" id="RHEA-COMP:10207"/>
        <dbReference type="Rhea" id="RHEA-COMP:14005"/>
        <dbReference type="ChEBI" id="CHEBI:28938"/>
        <dbReference type="ChEBI" id="CHEBI:29969"/>
        <dbReference type="ChEBI" id="CHEBI:30011"/>
        <dbReference type="ChEBI" id="CHEBI:138370"/>
        <dbReference type="EC" id="2.3.2.13"/>
    </reaction>
</comment>
<dbReference type="OMA" id="SMVGWNF"/>
<dbReference type="Proteomes" id="UP000694545">
    <property type="component" value="Unplaced"/>
</dbReference>
<feature type="binding site" evidence="9">
    <location>
        <position position="422"/>
    </location>
    <ligand>
        <name>Ca(2+)</name>
        <dbReference type="ChEBI" id="CHEBI:29108"/>
    </ligand>
</feature>
<dbReference type="Gene3D" id="3.90.260.10">
    <property type="entry name" value="Transglutaminase-like"/>
    <property type="match status" value="1"/>
</dbReference>
<organism evidence="11 12">
    <name type="scientific">Varanus komodoensis</name>
    <name type="common">Komodo dragon</name>
    <dbReference type="NCBI Taxonomy" id="61221"/>
    <lineage>
        <taxon>Eukaryota</taxon>
        <taxon>Metazoa</taxon>
        <taxon>Chordata</taxon>
        <taxon>Craniata</taxon>
        <taxon>Vertebrata</taxon>
        <taxon>Euteleostomi</taxon>
        <taxon>Lepidosauria</taxon>
        <taxon>Squamata</taxon>
        <taxon>Bifurcata</taxon>
        <taxon>Unidentata</taxon>
        <taxon>Episquamata</taxon>
        <taxon>Toxicofera</taxon>
        <taxon>Anguimorpha</taxon>
        <taxon>Paleoanguimorpha</taxon>
        <taxon>Varanoidea</taxon>
        <taxon>Varanidae</taxon>
        <taxon>Varanus</taxon>
    </lineage>
</organism>
<keyword evidence="2" id="KW-0808">Transferase</keyword>
<dbReference type="AlphaFoldDB" id="A0A8D2KX68"/>
<protein>
    <recommendedName>
        <fullName evidence="6">protein-glutamine gamma-glutamyltransferase</fullName>
        <ecNumber evidence="6">2.3.2.13</ecNumber>
    </recommendedName>
</protein>
<dbReference type="InterPro" id="IPR038765">
    <property type="entry name" value="Papain-like_cys_pep_sf"/>
</dbReference>
<comment type="similarity">
    <text evidence="1">Belongs to the transglutaminase superfamily. Transglutaminase family.</text>
</comment>
<dbReference type="SUPFAM" id="SSF81296">
    <property type="entry name" value="E set domains"/>
    <property type="match status" value="1"/>
</dbReference>
<dbReference type="SUPFAM" id="SSF54001">
    <property type="entry name" value="Cysteine proteinases"/>
    <property type="match status" value="1"/>
</dbReference>
<dbReference type="FunFam" id="2.60.40.10:FF:000171">
    <property type="entry name" value="protein-glutamine gamma-glutamyltransferase 6"/>
    <property type="match status" value="1"/>
</dbReference>
<evidence type="ECO:0000313" key="11">
    <source>
        <dbReference type="Ensembl" id="ENSVKKP00000013555.1"/>
    </source>
</evidence>
<reference evidence="11" key="2">
    <citation type="submission" date="2025-09" db="UniProtKB">
        <authorList>
            <consortium name="Ensembl"/>
        </authorList>
    </citation>
    <scope>IDENTIFICATION</scope>
</reference>
<feature type="active site" evidence="8">
    <location>
        <position position="299"/>
    </location>
</feature>
<feature type="binding site" evidence="9">
    <location>
        <position position="470"/>
    </location>
    <ligand>
        <name>Ca(2+)</name>
        <dbReference type="ChEBI" id="CHEBI:29108"/>
    </ligand>
</feature>
<dbReference type="PANTHER" id="PTHR11590:SF36">
    <property type="entry name" value="PROTEIN-GLUTAMINE GAMMA-GLUTAMYLTRANSFERASE E"/>
    <property type="match status" value="1"/>
</dbReference>
<dbReference type="InterPro" id="IPR050779">
    <property type="entry name" value="Transglutaminase"/>
</dbReference>
<gene>
    <name evidence="11" type="primary">LOC123018869</name>
</gene>
<dbReference type="InterPro" id="IPR008958">
    <property type="entry name" value="Transglutaminase_C"/>
</dbReference>
<feature type="binding site" evidence="9">
    <location>
        <position position="420"/>
    </location>
    <ligand>
        <name>Ca(2+)</name>
        <dbReference type="ChEBI" id="CHEBI:29108"/>
    </ligand>
</feature>
<evidence type="ECO:0000256" key="1">
    <source>
        <dbReference type="ARBA" id="ARBA00005968"/>
    </source>
</evidence>
<dbReference type="FunFam" id="2.60.40.10:FF:000090">
    <property type="entry name" value="Protein-glutamine gamma-glutamyltransferase 2"/>
    <property type="match status" value="1"/>
</dbReference>
<keyword evidence="5" id="KW-0012">Acyltransferase</keyword>
<evidence type="ECO:0000256" key="6">
    <source>
        <dbReference type="ARBA" id="ARBA00024222"/>
    </source>
</evidence>
<feature type="domain" description="Transglutaminase-like" evidence="10">
    <location>
        <begin position="291"/>
        <end position="383"/>
    </location>
</feature>
<dbReference type="Pfam" id="PF00868">
    <property type="entry name" value="Transglut_N"/>
    <property type="match status" value="1"/>
</dbReference>
<keyword evidence="3 9" id="KW-0479">Metal-binding</keyword>
<dbReference type="Gene3D" id="2.60.40.10">
    <property type="entry name" value="Immunoglobulins"/>
    <property type="match status" value="3"/>
</dbReference>
<keyword evidence="12" id="KW-1185">Reference proteome</keyword>
<evidence type="ECO:0000313" key="12">
    <source>
        <dbReference type="Proteomes" id="UP000694545"/>
    </source>
</evidence>
<evidence type="ECO:0000256" key="9">
    <source>
        <dbReference type="PIRSR" id="PIRSR000459-2"/>
    </source>
</evidence>
<dbReference type="Pfam" id="PF00927">
    <property type="entry name" value="Transglut_C"/>
    <property type="match status" value="2"/>
</dbReference>
<evidence type="ECO:0000256" key="5">
    <source>
        <dbReference type="ARBA" id="ARBA00023315"/>
    </source>
</evidence>
<dbReference type="InterPro" id="IPR036238">
    <property type="entry name" value="Transglutaminase_C_sf"/>
</dbReference>
<dbReference type="GO" id="GO:0003810">
    <property type="term" value="F:protein-glutamine gamma-glutamyltransferase activity"/>
    <property type="evidence" value="ECO:0007669"/>
    <property type="project" value="UniProtKB-EC"/>
</dbReference>
<dbReference type="SUPFAM" id="SSF49309">
    <property type="entry name" value="Transglutaminase, two C-terminal domains"/>
    <property type="match status" value="2"/>
</dbReference>
<evidence type="ECO:0000256" key="2">
    <source>
        <dbReference type="ARBA" id="ARBA00022679"/>
    </source>
</evidence>
<sequence>MWGAGGSGRLEPVLGAWRSAAILPRPERFHFWPHFPASNIDWNQTENASAHHTSQFSSPLLVVRRGQQFNIKVELGVPTASNLTFTVETGSTAALQAQTRVEFGISSTHSSGSWSAVHTAASHPTSFSISSPANAAIGRYQLGLRTGSSGSSNLGSFVLLFNPWMSGDDVFLPNNAEREEYVLSEFGVVFVGSSNRISRFGWNYGQFQDEILDVCLFILDRSLSYRKDPASDLRRRNDPKYVGRVLSAMVNSNDDNGVLQGNWSGNYSGGTNPSSWTGSVDILRKWKQSGFKPVRYGQCWVFAGVLNTVLRCLGIPARTISNFDSAHDTDGNLTVDVYYDESGNPLNMSGDSVWNFHVWNEGWFVRSDLGSRYNGWQILDATPQERSTGIFQCGPASQTAIKEGDVDLEHDSPFVFAEVNADRITWLYDSTTGEKKKVHSETKSIGQFISTKAVGSYARQDVTNNYKYEEGSAKERAVFQKAREKLNLNTLDSISAAVPEAENPKVSGKFKVQSPPEVGQDVNLLLSLTNLASATKSLMANLTMWSIIYTGKPVHEVWKSALPVTLGPEEEKAFPITIPYAAYQQYLTTDNMIRATALCQVQEGGSAVVERDITLDNPSITLKVLGPVKVGQEAKVEVAFTNPLDKEVKDCVVLAEGSDLLADKLKITAPPLQGKQTSQVTFEITPSKSGTKQLLVNFSCDKFKDIKAFETVKVDN</sequence>
<evidence type="ECO:0000256" key="4">
    <source>
        <dbReference type="ARBA" id="ARBA00022837"/>
    </source>
</evidence>
<dbReference type="FunFam" id="3.90.260.10:FF:000001">
    <property type="entry name" value="Protein-glutamine gamma-glutamyltransferase 2"/>
    <property type="match status" value="1"/>
</dbReference>
<dbReference type="PIRSF" id="PIRSF000459">
    <property type="entry name" value="TGM_EBP42"/>
    <property type="match status" value="1"/>
</dbReference>
<dbReference type="InterPro" id="IPR023608">
    <property type="entry name" value="Transglutaminase_animal"/>
</dbReference>
<keyword evidence="4 9" id="KW-0106">Calcium</keyword>
<accession>A0A8D2KX68</accession>
<feature type="active site" evidence="8">
    <location>
        <position position="380"/>
    </location>
</feature>